<organism evidence="2 3">
    <name type="scientific">Gymnodraco acuticeps</name>
    <name type="common">Antarctic dragonfish</name>
    <dbReference type="NCBI Taxonomy" id="8218"/>
    <lineage>
        <taxon>Eukaryota</taxon>
        <taxon>Metazoa</taxon>
        <taxon>Chordata</taxon>
        <taxon>Craniata</taxon>
        <taxon>Vertebrata</taxon>
        <taxon>Euteleostomi</taxon>
        <taxon>Actinopterygii</taxon>
        <taxon>Neopterygii</taxon>
        <taxon>Teleostei</taxon>
        <taxon>Neoteleostei</taxon>
        <taxon>Acanthomorphata</taxon>
        <taxon>Eupercaria</taxon>
        <taxon>Perciformes</taxon>
        <taxon>Notothenioidei</taxon>
        <taxon>Bathydraconidae</taxon>
        <taxon>Gymnodraco</taxon>
    </lineage>
</organism>
<dbReference type="Proteomes" id="UP000515161">
    <property type="component" value="Unplaced"/>
</dbReference>
<dbReference type="KEGG" id="gacu:117544068"/>
<dbReference type="InParanoid" id="A0A6P8UT59"/>
<keyword evidence="2" id="KW-1185">Reference proteome</keyword>
<dbReference type="AlphaFoldDB" id="A0A6P8UT59"/>
<protein>
    <submittedName>
        <fullName evidence="3">Uncharacterized protein LOC117544068</fullName>
    </submittedName>
</protein>
<reference evidence="3" key="1">
    <citation type="submission" date="2025-08" db="UniProtKB">
        <authorList>
            <consortium name="RefSeq"/>
        </authorList>
    </citation>
    <scope>IDENTIFICATION</scope>
</reference>
<sequence length="311" mass="35060">MVCRVVTRKTPSLLRRPPQLRRHTKEIPASFKDKLALAETGELAGSDDSFADKSREPNKKYTGYPTPRPPSRTGTAAEDQPESPEMRVTGASSRDLQDRLVQFITREQPVNRATPFCKYLETELDRLHDACLKPAYEDITTVLNHYRKMSRQFRMREAAGDQISPFVDVPSALQSQQQRPVAVNPVYTSALPSSTYFSTSRAASSPSAEFQPGPSQWPKNPPPASVWRSQECGYVEQVNQQHNLEQQQQQYRTLQPASTTSQGYVPSPRQAAFFHLPSQPPQQQISGPWHPSSQSRVLRHLLFQLSSPSTM</sequence>
<dbReference type="GeneID" id="117544068"/>
<feature type="region of interest" description="Disordered" evidence="1">
    <location>
        <begin position="1"/>
        <end position="93"/>
    </location>
</feature>
<feature type="compositionally biased region" description="Polar residues" evidence="1">
    <location>
        <begin position="202"/>
        <end position="218"/>
    </location>
</feature>
<evidence type="ECO:0000313" key="3">
    <source>
        <dbReference type="RefSeq" id="XP_034068747.1"/>
    </source>
</evidence>
<evidence type="ECO:0000256" key="1">
    <source>
        <dbReference type="SAM" id="MobiDB-lite"/>
    </source>
</evidence>
<evidence type="ECO:0000313" key="2">
    <source>
        <dbReference type="Proteomes" id="UP000515161"/>
    </source>
</evidence>
<name>A0A6P8UT59_GYMAC</name>
<gene>
    <name evidence="3" type="primary">LOC117544068</name>
</gene>
<accession>A0A6P8UT59</accession>
<feature type="region of interest" description="Disordered" evidence="1">
    <location>
        <begin position="202"/>
        <end position="226"/>
    </location>
</feature>
<dbReference type="OrthoDB" id="8775879at2759"/>
<dbReference type="RefSeq" id="XP_034068747.1">
    <property type="nucleotide sequence ID" value="XM_034212856.1"/>
</dbReference>
<proteinExistence type="predicted"/>
<feature type="compositionally biased region" description="Basic and acidic residues" evidence="1">
    <location>
        <begin position="50"/>
        <end position="59"/>
    </location>
</feature>